<sequence>MEETPQIVNRRIETARAKVIADGLDEVMFEDHAKEIRDHMANTLNAGSEKAHVHLKTMADYCEFSNNPVPPIPREEIDRSIEELERSLDASYKEQLEEENSLGVRERSGSRSSYDSTNEELELNGQQVPLPPSSTSPSPLLQAPVHPVVPLNNGTSSGIPAQDPLPPTIPSTIPLMTSSIIPSTTSSNIPSSVYPSLPIQNIQATHHQNEFPSLSHVQRSQRQSPSNPFSNVVFSSSHLQSSSAAVDRHGSNIHHAFSTPAPVNQGYHQQYNDVPNNTNQINTALGANHLNQQYGNLSIREPPRSPNLLNQIRQSSNIEKQSCECCKGSHELFMCEDPRLTRYCAVNKRCIICTADDYKAKDCQLPAKAEQVQSPVPPQETMRGPAPYSPSNHQGGDGFRNHQNESYPSFEYPRDHGRHHSTPKASNPVPQEVQSEHAVDYHTIIQSIMKLVPSFDGKQTGYRRFMREIKSMVLDNPKLSTAVKRIILAKKLEAAGSQFLSELNDPEEAIKGTLHLLQREFGNLPEAHLLRQQLRKIHFDSSNDIAFAKAIYEARVVIAQLEEMDSIIDEQATYDLIGKLPTYMQRKCIPIARKGEPDSLKTVLEIVDTMHSNNRACSMVSSHSRNSDYSSRASKFNRATPVPVMLMDNQSEESENEEENSETIMAINHKQMKPKPGNHGQASAARSNSEFKKAKFVSDGTPDCPNVESGKRTTYEEALATKVSQGASSFIWKVGTGFHPRNLKYSFTRKYENHDLYCQLCGVGHKLVQCPKSSSNVRKWVADNGACSNCGSTTHQARECNSSYTCVYCSAKHLSAGCILKEYYRDLRNFPAEAEKPASLKFFRDQSEPKQQ</sequence>
<feature type="region of interest" description="Disordered" evidence="1">
    <location>
        <begin position="213"/>
        <end position="234"/>
    </location>
</feature>
<organism evidence="3 4">
    <name type="scientific">Caenorhabditis tropicalis</name>
    <dbReference type="NCBI Taxonomy" id="1561998"/>
    <lineage>
        <taxon>Eukaryota</taxon>
        <taxon>Metazoa</taxon>
        <taxon>Ecdysozoa</taxon>
        <taxon>Nematoda</taxon>
        <taxon>Chromadorea</taxon>
        <taxon>Rhabditida</taxon>
        <taxon>Rhabditina</taxon>
        <taxon>Rhabditomorpha</taxon>
        <taxon>Rhabditoidea</taxon>
        <taxon>Rhabditidae</taxon>
        <taxon>Peloderinae</taxon>
        <taxon>Caenorhabditis</taxon>
    </lineage>
</organism>
<dbReference type="PANTHER" id="PTHR47331:SF5">
    <property type="entry name" value="RIBONUCLEASE H"/>
    <property type="match status" value="1"/>
</dbReference>
<name>A0A1I7UTQ4_9PELO</name>
<dbReference type="Proteomes" id="UP000095282">
    <property type="component" value="Unplaced"/>
</dbReference>
<dbReference type="GO" id="GO:0003676">
    <property type="term" value="F:nucleic acid binding"/>
    <property type="evidence" value="ECO:0007669"/>
    <property type="project" value="InterPro"/>
</dbReference>
<accession>A0A1I7UTQ4</accession>
<protein>
    <submittedName>
        <fullName evidence="4">CCHC-type domain-containing protein</fullName>
    </submittedName>
</protein>
<evidence type="ECO:0000259" key="2">
    <source>
        <dbReference type="SMART" id="SM00343"/>
    </source>
</evidence>
<keyword evidence="3" id="KW-1185">Reference proteome</keyword>
<feature type="region of interest" description="Disordered" evidence="1">
    <location>
        <begin position="91"/>
        <end position="163"/>
    </location>
</feature>
<feature type="compositionally biased region" description="Low complexity" evidence="1">
    <location>
        <begin position="224"/>
        <end position="234"/>
    </location>
</feature>
<feature type="domain" description="CCHC-type" evidence="2">
    <location>
        <begin position="786"/>
        <end position="802"/>
    </location>
</feature>
<dbReference type="GO" id="GO:0008270">
    <property type="term" value="F:zinc ion binding"/>
    <property type="evidence" value="ECO:0007669"/>
    <property type="project" value="InterPro"/>
</dbReference>
<feature type="domain" description="CCHC-type" evidence="2">
    <location>
        <begin position="757"/>
        <end position="772"/>
    </location>
</feature>
<evidence type="ECO:0000256" key="1">
    <source>
        <dbReference type="SAM" id="MobiDB-lite"/>
    </source>
</evidence>
<dbReference type="InterPro" id="IPR001878">
    <property type="entry name" value="Znf_CCHC"/>
</dbReference>
<dbReference type="WBParaSite" id="Csp11.Scaffold630.g19255.t1">
    <property type="protein sequence ID" value="Csp11.Scaffold630.g19255.t1"/>
    <property type="gene ID" value="Csp11.Scaffold630.g19255"/>
</dbReference>
<evidence type="ECO:0000313" key="4">
    <source>
        <dbReference type="WBParaSite" id="Csp11.Scaffold630.g19255.t1"/>
    </source>
</evidence>
<dbReference type="SMART" id="SM00343">
    <property type="entry name" value="ZnF_C2HC"/>
    <property type="match status" value="2"/>
</dbReference>
<dbReference type="eggNOG" id="ENOG502R153">
    <property type="taxonomic scope" value="Eukaryota"/>
</dbReference>
<dbReference type="PANTHER" id="PTHR47331">
    <property type="entry name" value="PHD-TYPE DOMAIN-CONTAINING PROTEIN"/>
    <property type="match status" value="1"/>
</dbReference>
<evidence type="ECO:0000313" key="3">
    <source>
        <dbReference type="Proteomes" id="UP000095282"/>
    </source>
</evidence>
<feature type="compositionally biased region" description="Polar residues" evidence="1">
    <location>
        <begin position="213"/>
        <end position="223"/>
    </location>
</feature>
<proteinExistence type="predicted"/>
<feature type="region of interest" description="Disordered" evidence="1">
    <location>
        <begin position="671"/>
        <end position="709"/>
    </location>
</feature>
<dbReference type="AlphaFoldDB" id="A0A1I7UTQ4"/>
<feature type="region of interest" description="Disordered" evidence="1">
    <location>
        <begin position="369"/>
        <end position="430"/>
    </location>
</feature>
<reference evidence="4" key="1">
    <citation type="submission" date="2016-11" db="UniProtKB">
        <authorList>
            <consortium name="WormBaseParasite"/>
        </authorList>
    </citation>
    <scope>IDENTIFICATION</scope>
</reference>